<dbReference type="PANTHER" id="PTHR31904:SF1">
    <property type="entry name" value="BYPASS OF STOP CODON PROTEIN 5-RELATED"/>
    <property type="match status" value="1"/>
</dbReference>
<proteinExistence type="predicted"/>
<reference evidence="1" key="2">
    <citation type="journal article" date="2023" name="IMA Fungus">
        <title>Comparative genomic study of the Penicillium genus elucidates a diverse pangenome and 15 lateral gene transfer events.</title>
        <authorList>
            <person name="Petersen C."/>
            <person name="Sorensen T."/>
            <person name="Nielsen M.R."/>
            <person name="Sondergaard T.E."/>
            <person name="Sorensen J.L."/>
            <person name="Fitzpatrick D.A."/>
            <person name="Frisvad J.C."/>
            <person name="Nielsen K.L."/>
        </authorList>
    </citation>
    <scope>NUCLEOTIDE SEQUENCE</scope>
    <source>
        <strain evidence="1">IBT 35673</strain>
    </source>
</reference>
<comment type="caution">
    <text evidence="1">The sequence shown here is derived from an EMBL/GenBank/DDBJ whole genome shotgun (WGS) entry which is preliminary data.</text>
</comment>
<evidence type="ECO:0000313" key="1">
    <source>
        <dbReference type="EMBL" id="KAJ5339232.1"/>
    </source>
</evidence>
<protein>
    <recommendedName>
        <fullName evidence="3">Arrestin-like N-terminal domain-containing protein</fullName>
    </recommendedName>
</protein>
<evidence type="ECO:0000313" key="2">
    <source>
        <dbReference type="Proteomes" id="UP001147695"/>
    </source>
</evidence>
<dbReference type="Proteomes" id="UP001147695">
    <property type="component" value="Unassembled WGS sequence"/>
</dbReference>
<gene>
    <name evidence="1" type="ORF">N7452_005960</name>
</gene>
<dbReference type="EMBL" id="JAPZBQ010000003">
    <property type="protein sequence ID" value="KAJ5339232.1"/>
    <property type="molecule type" value="Genomic_DNA"/>
</dbReference>
<sequence>MDQAISVTICLNGAAASTSYVTSFSTGGKIEGNIAISPNRNTRFHDMEIFLLGDEYTTVNHAKTHRRFLNVQYPIQDHSLPSPRVLEKDQKYQIPFSFTVADHLPMSACDHETAGHAVRKAHLRPPPSFGDAMVAGYGGKLRDDFAPRECRIVYTIQFNLRRSHLASGQISTIFTDFFKLRIKPSTPAEPYPNQSPIRCIQDSPFYGKQTILPGRAKSALGTLSMAIEEPTSFRLPLHDPTSLISSSIRINVVYTAESEPIFPQFRSVGGHLTSTTVFTNTCHTDFPEKKKNSLGRALNYHVEQFPPFTNSFSSLGWRHESESNRYSATLLVPVTLPRQNLIPTFHTCLISRIYHLHIKVVVKDGAPFEFKIPAHIFAREDPSHLPSYDATVGLDQDQEILLPETSAWLSSDVQP</sequence>
<organism evidence="1 2">
    <name type="scientific">Penicillium brevicompactum</name>
    <dbReference type="NCBI Taxonomy" id="5074"/>
    <lineage>
        <taxon>Eukaryota</taxon>
        <taxon>Fungi</taxon>
        <taxon>Dikarya</taxon>
        <taxon>Ascomycota</taxon>
        <taxon>Pezizomycotina</taxon>
        <taxon>Eurotiomycetes</taxon>
        <taxon>Eurotiomycetidae</taxon>
        <taxon>Eurotiales</taxon>
        <taxon>Aspergillaceae</taxon>
        <taxon>Penicillium</taxon>
    </lineage>
</organism>
<accession>A0A9W9UFM1</accession>
<evidence type="ECO:0008006" key="3">
    <source>
        <dbReference type="Google" id="ProtNLM"/>
    </source>
</evidence>
<dbReference type="PANTHER" id="PTHR31904">
    <property type="entry name" value="BYPASS OF STOP CODON PROTEIN 5-RELATED"/>
    <property type="match status" value="1"/>
</dbReference>
<name>A0A9W9UFM1_PENBR</name>
<reference evidence="1" key="1">
    <citation type="submission" date="2022-12" db="EMBL/GenBank/DDBJ databases">
        <authorList>
            <person name="Petersen C."/>
        </authorList>
    </citation>
    <scope>NUCLEOTIDE SEQUENCE</scope>
    <source>
        <strain evidence="1">IBT 35673</strain>
    </source>
</reference>
<dbReference type="AlphaFoldDB" id="A0A9W9UFM1"/>
<dbReference type="InterPro" id="IPR039634">
    <property type="entry name" value="Bul1-like"/>
</dbReference>